<dbReference type="AlphaFoldDB" id="A0A246J395"/>
<evidence type="ECO:0000256" key="1">
    <source>
        <dbReference type="SAM" id="MobiDB-lite"/>
    </source>
</evidence>
<sequence length="171" mass="18301">MTDFDNGERDVGFVVSPARMKLSSETDVQDLGHGDGWADFGIRFSLMFQPKAPRSLPYQGTLTIQGVVRMHGGATGLERKRLAVVNGVSLLYGVARDMVCAITGRSTHGQMLLPTLDFRALADSIAQDPQDGESAPKARARARAESPSTAGPPANKARRRRVAPAAARGVK</sequence>
<evidence type="ECO:0000313" key="3">
    <source>
        <dbReference type="Proteomes" id="UP000197468"/>
    </source>
</evidence>
<protein>
    <submittedName>
        <fullName evidence="2">Uncharacterized protein</fullName>
    </submittedName>
</protein>
<dbReference type="SUPFAM" id="SSF54611">
    <property type="entry name" value="SecB-like"/>
    <property type="match status" value="1"/>
</dbReference>
<proteinExistence type="predicted"/>
<dbReference type="InterPro" id="IPR035958">
    <property type="entry name" value="SecB-like_sf"/>
</dbReference>
<evidence type="ECO:0000313" key="2">
    <source>
        <dbReference type="EMBL" id="OWQ86922.1"/>
    </source>
</evidence>
<dbReference type="Gene3D" id="3.10.420.10">
    <property type="entry name" value="SecB-like"/>
    <property type="match status" value="1"/>
</dbReference>
<name>A0A246J395_9BURK</name>
<comment type="caution">
    <text evidence="2">The sequence shown here is derived from an EMBL/GenBank/DDBJ whole genome shotgun (WGS) entry which is preliminary data.</text>
</comment>
<gene>
    <name evidence="2" type="ORF">CDN99_19650</name>
</gene>
<reference evidence="2 3" key="1">
    <citation type="journal article" date="2008" name="Int. J. Syst. Evol. Microbiol.">
        <title>Description of Roseateles aquatilis sp. nov. and Roseateles terrae sp. nov., in the class Betaproteobacteria, and emended description of the genus Roseateles.</title>
        <authorList>
            <person name="Gomila M."/>
            <person name="Bowien B."/>
            <person name="Falsen E."/>
            <person name="Moore E.R."/>
            <person name="Lalucat J."/>
        </authorList>
    </citation>
    <scope>NUCLEOTIDE SEQUENCE [LARGE SCALE GENOMIC DNA]</scope>
    <source>
        <strain evidence="2 3">CCUG 48205</strain>
    </source>
</reference>
<dbReference type="Proteomes" id="UP000197468">
    <property type="component" value="Unassembled WGS sequence"/>
</dbReference>
<feature type="region of interest" description="Disordered" evidence="1">
    <location>
        <begin position="126"/>
        <end position="171"/>
    </location>
</feature>
<organism evidence="2 3">
    <name type="scientific">Roseateles aquatilis</name>
    <dbReference type="NCBI Taxonomy" id="431061"/>
    <lineage>
        <taxon>Bacteria</taxon>
        <taxon>Pseudomonadati</taxon>
        <taxon>Pseudomonadota</taxon>
        <taxon>Betaproteobacteria</taxon>
        <taxon>Burkholderiales</taxon>
        <taxon>Sphaerotilaceae</taxon>
        <taxon>Roseateles</taxon>
    </lineage>
</organism>
<keyword evidence="3" id="KW-1185">Reference proteome</keyword>
<dbReference type="EMBL" id="NIOF01000010">
    <property type="protein sequence ID" value="OWQ86922.1"/>
    <property type="molecule type" value="Genomic_DNA"/>
</dbReference>
<accession>A0A246J395</accession>